<evidence type="ECO:0000313" key="10">
    <source>
        <dbReference type="EMBL" id="EIC29274.1"/>
    </source>
</evidence>
<dbReference type="InterPro" id="IPR016476">
    <property type="entry name" value="SH3_dom_pro"/>
</dbReference>
<keyword evidence="5 7" id="KW-0472">Membrane</keyword>
<evidence type="ECO:0000259" key="9">
    <source>
        <dbReference type="SMART" id="SM00287"/>
    </source>
</evidence>
<accession>H8GKV2</accession>
<evidence type="ECO:0000256" key="8">
    <source>
        <dbReference type="SAM" id="SignalP"/>
    </source>
</evidence>
<keyword evidence="3 8" id="KW-0732">Signal</keyword>
<dbReference type="HOGENOM" id="CLU_094106_1_1_6"/>
<proteinExistence type="predicted"/>
<feature type="transmembrane region" description="Helical" evidence="7">
    <location>
        <begin position="191"/>
        <end position="209"/>
    </location>
</feature>
<feature type="coiled-coil region" evidence="6">
    <location>
        <begin position="93"/>
        <end position="189"/>
    </location>
</feature>
<feature type="chain" id="PRO_5003612849" evidence="8">
    <location>
        <begin position="18"/>
        <end position="225"/>
    </location>
</feature>
<dbReference type="GO" id="GO:0016020">
    <property type="term" value="C:membrane"/>
    <property type="evidence" value="ECO:0007669"/>
    <property type="project" value="UniProtKB-SubCell"/>
</dbReference>
<dbReference type="Proteomes" id="UP000005090">
    <property type="component" value="Chromosome"/>
</dbReference>
<evidence type="ECO:0000256" key="6">
    <source>
        <dbReference type="SAM" id="Coils"/>
    </source>
</evidence>
<dbReference type="SMART" id="SM00287">
    <property type="entry name" value="SH3b"/>
    <property type="match status" value="1"/>
</dbReference>
<feature type="signal peptide" evidence="8">
    <location>
        <begin position="1"/>
        <end position="17"/>
    </location>
</feature>
<dbReference type="InterPro" id="IPR003646">
    <property type="entry name" value="SH3-like_bac-type"/>
</dbReference>
<gene>
    <name evidence="10" type="ORF">Metal_1489</name>
</gene>
<comment type="subcellular location">
    <subcellularLocation>
        <location evidence="1">Membrane</location>
        <topology evidence="1">Single-pass membrane protein</topology>
    </subcellularLocation>
</comment>
<dbReference type="Pfam" id="PF08239">
    <property type="entry name" value="SH3_3"/>
    <property type="match status" value="1"/>
</dbReference>
<keyword evidence="6" id="KW-0175">Coiled coil</keyword>
<dbReference type="EMBL" id="CM001475">
    <property type="protein sequence ID" value="EIC29274.1"/>
    <property type="molecule type" value="Genomic_DNA"/>
</dbReference>
<dbReference type="Gene3D" id="2.30.30.40">
    <property type="entry name" value="SH3 Domains"/>
    <property type="match status" value="1"/>
</dbReference>
<evidence type="ECO:0000256" key="7">
    <source>
        <dbReference type="SAM" id="Phobius"/>
    </source>
</evidence>
<keyword evidence="4 7" id="KW-1133">Transmembrane helix</keyword>
<name>H8GKV2_METAL</name>
<organism evidence="10 11">
    <name type="scientific">Methylomicrobium album BG8</name>
    <dbReference type="NCBI Taxonomy" id="686340"/>
    <lineage>
        <taxon>Bacteria</taxon>
        <taxon>Pseudomonadati</taxon>
        <taxon>Pseudomonadota</taxon>
        <taxon>Gammaproteobacteria</taxon>
        <taxon>Methylococcales</taxon>
        <taxon>Methylococcaceae</taxon>
        <taxon>Methylomicrobium</taxon>
    </lineage>
</organism>
<keyword evidence="11" id="KW-1185">Reference proteome</keyword>
<dbReference type="eggNOG" id="COG2433">
    <property type="taxonomic scope" value="Bacteria"/>
</dbReference>
<dbReference type="RefSeq" id="WP_005371006.1">
    <property type="nucleotide sequence ID" value="NZ_CM001475.1"/>
</dbReference>
<evidence type="ECO:0000256" key="2">
    <source>
        <dbReference type="ARBA" id="ARBA00022692"/>
    </source>
</evidence>
<dbReference type="NCBIfam" id="TIGR04211">
    <property type="entry name" value="SH3_and_anchor"/>
    <property type="match status" value="1"/>
</dbReference>
<keyword evidence="2 7" id="KW-0812">Transmembrane</keyword>
<feature type="domain" description="SH3b" evidence="9">
    <location>
        <begin position="21"/>
        <end position="87"/>
    </location>
</feature>
<dbReference type="AlphaFoldDB" id="H8GKV2"/>
<evidence type="ECO:0000256" key="3">
    <source>
        <dbReference type="ARBA" id="ARBA00022729"/>
    </source>
</evidence>
<reference evidence="10 11" key="1">
    <citation type="journal article" date="2013" name="Genome Announc.">
        <title>Genome Sequence of the Obligate Gammaproteobacterial Methanotroph Methylomicrobium album Strain BG8.</title>
        <authorList>
            <person name="Kits K.D."/>
            <person name="Kalyuzhnaya M.G."/>
            <person name="Klotz M.G."/>
            <person name="Jetten M.S."/>
            <person name="Op den Camp H.J."/>
            <person name="Vuilleumier S."/>
            <person name="Bringel F."/>
            <person name="Dispirito A.A."/>
            <person name="Murrell J.C."/>
            <person name="Bruce D."/>
            <person name="Cheng J.F."/>
            <person name="Copeland A."/>
            <person name="Goodwin L."/>
            <person name="Hauser L."/>
            <person name="Lajus A."/>
            <person name="Land M.L."/>
            <person name="Lapidus A."/>
            <person name="Lucas S."/>
            <person name="Medigue C."/>
            <person name="Pitluck S."/>
            <person name="Woyke T."/>
            <person name="Zeytun A."/>
            <person name="Stein L.Y."/>
        </authorList>
    </citation>
    <scope>NUCLEOTIDE SEQUENCE [LARGE SCALE GENOMIC DNA]</scope>
    <source>
        <strain evidence="10 11">BG8</strain>
    </source>
</reference>
<sequence length="225" mass="25442">MKRLLIASLLVVGAVHAAEPNKTVYVTDTHIIALRSEESNKGALVRSLETGTPLTVLEVSKKSGYSRVRLEDGTEGYILTRNTMKEPPSRTQLESATRESAALKSENAALKLELIKLKQFLTPGTTLEQSLAKERDKLIHELSELKKTSADAIRIKAERDNYEERYVQIEKEAKQLERENAALKDRSEQDWFLYGGMVASIGMILGFVLPKLSWRRKSSNWDTFY</sequence>
<evidence type="ECO:0000256" key="5">
    <source>
        <dbReference type="ARBA" id="ARBA00023136"/>
    </source>
</evidence>
<evidence type="ECO:0000256" key="4">
    <source>
        <dbReference type="ARBA" id="ARBA00022989"/>
    </source>
</evidence>
<protein>
    <submittedName>
        <fullName evidence="10">SH3 domain protein</fullName>
    </submittedName>
</protein>
<evidence type="ECO:0000313" key="11">
    <source>
        <dbReference type="Proteomes" id="UP000005090"/>
    </source>
</evidence>
<evidence type="ECO:0000256" key="1">
    <source>
        <dbReference type="ARBA" id="ARBA00004167"/>
    </source>
</evidence>
<dbReference type="STRING" id="686340.Metal_1489"/>